<dbReference type="Proteomes" id="UP000239663">
    <property type="component" value="Unassembled WGS sequence"/>
</dbReference>
<evidence type="ECO:0000256" key="4">
    <source>
        <dbReference type="ARBA" id="ARBA00023136"/>
    </source>
</evidence>
<dbReference type="EMBL" id="PKOZ01000001">
    <property type="protein sequence ID" value="PQD96461.1"/>
    <property type="molecule type" value="Genomic_DNA"/>
</dbReference>
<dbReference type="InterPro" id="IPR002810">
    <property type="entry name" value="NfeD-like_C"/>
</dbReference>
<evidence type="ECO:0000313" key="9">
    <source>
        <dbReference type="EMBL" id="PQD96461.1"/>
    </source>
</evidence>
<evidence type="ECO:0000256" key="2">
    <source>
        <dbReference type="ARBA" id="ARBA00022692"/>
    </source>
</evidence>
<dbReference type="PANTHER" id="PTHR33507">
    <property type="entry name" value="INNER MEMBRANE PROTEIN YBBJ"/>
    <property type="match status" value="1"/>
</dbReference>
<accession>A0A2S7N304</accession>
<evidence type="ECO:0000256" key="5">
    <source>
        <dbReference type="SAM" id="Phobius"/>
    </source>
</evidence>
<gene>
    <name evidence="9" type="ORF">CYL18_00745</name>
</gene>
<evidence type="ECO:0000259" key="6">
    <source>
        <dbReference type="Pfam" id="PF01957"/>
    </source>
</evidence>
<dbReference type="AlphaFoldDB" id="A0A2S7N304"/>
<dbReference type="GO" id="GO:0005886">
    <property type="term" value="C:plasma membrane"/>
    <property type="evidence" value="ECO:0007669"/>
    <property type="project" value="TreeGrafter"/>
</dbReference>
<evidence type="ECO:0000313" key="10">
    <source>
        <dbReference type="Proteomes" id="UP000239663"/>
    </source>
</evidence>
<dbReference type="InterPro" id="IPR056739">
    <property type="entry name" value="NfeD_membrane"/>
</dbReference>
<dbReference type="Gene3D" id="2.40.50.140">
    <property type="entry name" value="Nucleic acid-binding proteins"/>
    <property type="match status" value="1"/>
</dbReference>
<name>A0A2S7N304_9BACI</name>
<dbReference type="InterPro" id="IPR012340">
    <property type="entry name" value="NA-bd_OB-fold"/>
</dbReference>
<dbReference type="InterPro" id="IPR052165">
    <property type="entry name" value="Membrane_assoc_protease"/>
</dbReference>
<keyword evidence="4 5" id="KW-0472">Membrane</keyword>
<dbReference type="SUPFAM" id="SSF52096">
    <property type="entry name" value="ClpP/crotonase"/>
    <property type="match status" value="1"/>
</dbReference>
<feature type="transmembrane region" description="Helical" evidence="5">
    <location>
        <begin position="267"/>
        <end position="289"/>
    </location>
</feature>
<sequence>MEGGRDILRKRWWSLFFIAAFCLSFISGPDVSSGNAEKVYIVPIHNEVEKGLANFLSRAIETAEEGGAEAIIFDINTPGGAVDAADRIGQIFTETDIKTVAFVDNRALSAGAFISLNADEIYMVPGATMGAAAVITSDGNAANEKAQSYWLANMEKAAESSGRDPSFAKAMAETDIDLPSEYDSWEGKLLTLTASQAGKVGYSEGTVENEDALLAELGLQDAEKVMFEETFADKIARFLTNPYIIPILLTIGTIGLIVELFSPGFGLPGVAGISALLLFFFGHLVSGLAGYETLILFIVGIGLILLEFFIPGGIIGIVGFIAIIASLFLASGDVELMAKSIFIALLAAFLVAVILIKFFGKRFTAFDRLVLFDSTSTEKGYISNVNRVELIGKEGVLLTALRPAGTALVDGERVDVVSEGSFINKGTAVKIVKVEGSRVVVRQLDEKNE</sequence>
<dbReference type="SUPFAM" id="SSF141322">
    <property type="entry name" value="NfeD domain-like"/>
    <property type="match status" value="1"/>
</dbReference>
<evidence type="ECO:0000259" key="7">
    <source>
        <dbReference type="Pfam" id="PF24961"/>
    </source>
</evidence>
<reference evidence="9 10" key="1">
    <citation type="submission" date="2017-12" db="EMBL/GenBank/DDBJ databases">
        <title>Taxonomic description and draft genome of Pradoshia cofamensis Gen. nov., sp. nov., a thermotolerant bacillale isolated from anterior gut of earthworm Eisenia fetida.</title>
        <authorList>
            <person name="Saha T."/>
            <person name="Chakraborty R."/>
        </authorList>
    </citation>
    <scope>NUCLEOTIDE SEQUENCE [LARGE SCALE GENOMIC DNA]</scope>
    <source>
        <strain evidence="9 10">EAG3</strain>
    </source>
</reference>
<protein>
    <submittedName>
        <fullName evidence="9">Uncharacterized protein</fullName>
    </submittedName>
</protein>
<dbReference type="OrthoDB" id="9806253at2"/>
<feature type="domain" description="NfeD1b N-terminal" evidence="8">
    <location>
        <begin position="38"/>
        <end position="223"/>
    </location>
</feature>
<evidence type="ECO:0000259" key="8">
    <source>
        <dbReference type="Pfam" id="PF25145"/>
    </source>
</evidence>
<comment type="subcellular location">
    <subcellularLocation>
        <location evidence="1">Membrane</location>
        <topology evidence="1">Multi-pass membrane protein</topology>
    </subcellularLocation>
</comment>
<feature type="transmembrane region" description="Helical" evidence="5">
    <location>
        <begin position="341"/>
        <end position="359"/>
    </location>
</feature>
<evidence type="ECO:0000256" key="3">
    <source>
        <dbReference type="ARBA" id="ARBA00022989"/>
    </source>
</evidence>
<evidence type="ECO:0000256" key="1">
    <source>
        <dbReference type="ARBA" id="ARBA00004141"/>
    </source>
</evidence>
<dbReference type="Gene3D" id="3.90.226.10">
    <property type="entry name" value="2-enoyl-CoA Hydratase, Chain A, domain 1"/>
    <property type="match status" value="1"/>
</dbReference>
<feature type="transmembrane region" description="Helical" evidence="5">
    <location>
        <begin position="243"/>
        <end position="261"/>
    </location>
</feature>
<feature type="domain" description="NfeD integral membrane" evidence="7">
    <location>
        <begin position="244"/>
        <end position="357"/>
    </location>
</feature>
<dbReference type="InterPro" id="IPR029045">
    <property type="entry name" value="ClpP/crotonase-like_dom_sf"/>
</dbReference>
<dbReference type="PANTHER" id="PTHR33507:SF3">
    <property type="entry name" value="INNER MEMBRANE PROTEIN YBBJ"/>
    <property type="match status" value="1"/>
</dbReference>
<dbReference type="Pfam" id="PF25145">
    <property type="entry name" value="NfeD1b_N"/>
    <property type="match status" value="1"/>
</dbReference>
<feature type="transmembrane region" description="Helical" evidence="5">
    <location>
        <begin position="296"/>
        <end position="329"/>
    </location>
</feature>
<comment type="caution">
    <text evidence="9">The sequence shown here is derived from an EMBL/GenBank/DDBJ whole genome shotgun (WGS) entry which is preliminary data.</text>
</comment>
<keyword evidence="2 5" id="KW-0812">Transmembrane</keyword>
<keyword evidence="10" id="KW-1185">Reference proteome</keyword>
<proteinExistence type="predicted"/>
<dbReference type="CDD" id="cd07021">
    <property type="entry name" value="Clp_protease_NfeD_like"/>
    <property type="match status" value="1"/>
</dbReference>
<keyword evidence="3 5" id="KW-1133">Transmembrane helix</keyword>
<feature type="domain" description="NfeD-like C-terminal" evidence="6">
    <location>
        <begin position="389"/>
        <end position="442"/>
    </location>
</feature>
<organism evidence="9 10">
    <name type="scientific">Pradoshia eiseniae</name>
    <dbReference type="NCBI Taxonomy" id="2064768"/>
    <lineage>
        <taxon>Bacteria</taxon>
        <taxon>Bacillati</taxon>
        <taxon>Bacillota</taxon>
        <taxon>Bacilli</taxon>
        <taxon>Bacillales</taxon>
        <taxon>Bacillaceae</taxon>
        <taxon>Pradoshia</taxon>
    </lineage>
</organism>
<dbReference type="Pfam" id="PF24961">
    <property type="entry name" value="NfeD_membrane"/>
    <property type="match status" value="1"/>
</dbReference>
<dbReference type="Pfam" id="PF01957">
    <property type="entry name" value="NfeD"/>
    <property type="match status" value="1"/>
</dbReference>
<dbReference type="InterPro" id="IPR056738">
    <property type="entry name" value="NfeD1b_N"/>
</dbReference>